<feature type="domain" description="DUF2382" evidence="1">
    <location>
        <begin position="14"/>
        <end position="126"/>
    </location>
</feature>
<evidence type="ECO:0000259" key="1">
    <source>
        <dbReference type="Pfam" id="PF09557"/>
    </source>
</evidence>
<name>A0A2W7N271_9RHOB</name>
<sequence>MTSDDIASDPRASIELVEETASLEIRKVITGRVRVATQTELRDEVLRRELHGTRVEMERVPIDRMLEPGEAPAVARTEGAVTIIPIYEEVVVTETRIVLKEELHITQYETTDEVEIPVTLRRQVATIERSTSED</sequence>
<evidence type="ECO:0000313" key="3">
    <source>
        <dbReference type="Proteomes" id="UP000248916"/>
    </source>
</evidence>
<comment type="caution">
    <text evidence="2">The sequence shown here is derived from an EMBL/GenBank/DDBJ whole genome shotgun (WGS) entry which is preliminary data.</text>
</comment>
<dbReference type="AlphaFoldDB" id="A0A2W7N271"/>
<accession>A0A2W7N271</accession>
<dbReference type="RefSeq" id="WP_111538091.1">
    <property type="nucleotide sequence ID" value="NZ_QKZL01000015.1"/>
</dbReference>
<protein>
    <submittedName>
        <fullName evidence="2">Uncharacterized protein DUF2382</fullName>
    </submittedName>
</protein>
<keyword evidence="3" id="KW-1185">Reference proteome</keyword>
<dbReference type="InterPro" id="IPR019060">
    <property type="entry name" value="DUF2382"/>
</dbReference>
<dbReference type="Proteomes" id="UP000248916">
    <property type="component" value="Unassembled WGS sequence"/>
</dbReference>
<dbReference type="OrthoDB" id="7775959at2"/>
<evidence type="ECO:0000313" key="2">
    <source>
        <dbReference type="EMBL" id="PZX14198.1"/>
    </source>
</evidence>
<proteinExistence type="predicted"/>
<reference evidence="2 3" key="1">
    <citation type="submission" date="2018-06" db="EMBL/GenBank/DDBJ databases">
        <title>Genomic Encyclopedia of Archaeal and Bacterial Type Strains, Phase II (KMG-II): from individual species to whole genera.</title>
        <authorList>
            <person name="Goeker M."/>
        </authorList>
    </citation>
    <scope>NUCLEOTIDE SEQUENCE [LARGE SCALE GENOMIC DNA]</scope>
    <source>
        <strain evidence="2 3">DSM 22009</strain>
    </source>
</reference>
<dbReference type="Pfam" id="PF09557">
    <property type="entry name" value="DUF2382"/>
    <property type="match status" value="1"/>
</dbReference>
<organism evidence="2 3">
    <name type="scientific">Palleronia aestuarii</name>
    <dbReference type="NCBI Taxonomy" id="568105"/>
    <lineage>
        <taxon>Bacteria</taxon>
        <taxon>Pseudomonadati</taxon>
        <taxon>Pseudomonadota</taxon>
        <taxon>Alphaproteobacteria</taxon>
        <taxon>Rhodobacterales</taxon>
        <taxon>Roseobacteraceae</taxon>
        <taxon>Palleronia</taxon>
    </lineage>
</organism>
<dbReference type="EMBL" id="QKZL01000015">
    <property type="protein sequence ID" value="PZX14198.1"/>
    <property type="molecule type" value="Genomic_DNA"/>
</dbReference>
<gene>
    <name evidence="2" type="ORF">LX81_02997</name>
</gene>